<comment type="caution">
    <text evidence="1">The sequence shown here is derived from an EMBL/GenBank/DDBJ whole genome shotgun (WGS) entry which is preliminary data.</text>
</comment>
<organism evidence="1 2">
    <name type="scientific">Flavobacterium aquatile LMG 4008 = ATCC 11947</name>
    <dbReference type="NCBI Taxonomy" id="1453498"/>
    <lineage>
        <taxon>Bacteria</taxon>
        <taxon>Pseudomonadati</taxon>
        <taxon>Bacteroidota</taxon>
        <taxon>Flavobacteriia</taxon>
        <taxon>Flavobacteriales</taxon>
        <taxon>Flavobacteriaceae</taxon>
        <taxon>Flavobacterium</taxon>
    </lineage>
</organism>
<sequence>MDIKIVKDELQNIIQGESGTSERTLIQTIASYLRASQTASSMVKNDKYYKQEETKSIIEYCNQNNLWTDDKVNFDLFISEGAEQKVYIKNEKTVYKLNDSIYYSSWHDYFTNLLLNNYFFPETSYTLVGFCLVDEILFALVEQPFVKANQPTDLSKVKEFMIANGFENTRNHDYYHSELGIILEDLHDENVLTQDGILYFIDTVFYIKQ</sequence>
<dbReference type="eggNOG" id="ENOG5033C8T">
    <property type="taxonomic scope" value="Bacteria"/>
</dbReference>
<gene>
    <name evidence="1" type="ORF">LG45_04130</name>
</gene>
<evidence type="ECO:0000313" key="1">
    <source>
        <dbReference type="EMBL" id="KGD68841.1"/>
    </source>
</evidence>
<proteinExistence type="predicted"/>
<dbReference type="Proteomes" id="UP000029554">
    <property type="component" value="Unassembled WGS sequence"/>
</dbReference>
<name>A0A095SVY7_9FLAO</name>
<keyword evidence="2" id="KW-1185">Reference proteome</keyword>
<dbReference type="EMBL" id="JRHH01000002">
    <property type="protein sequence ID" value="KGD68841.1"/>
    <property type="molecule type" value="Genomic_DNA"/>
</dbReference>
<accession>A0A095SVY7</accession>
<dbReference type="AlphaFoldDB" id="A0A095SVY7"/>
<dbReference type="InterPro" id="IPR041055">
    <property type="entry name" value="Kinase-PolyVal"/>
</dbReference>
<dbReference type="Pfam" id="PF18762">
    <property type="entry name" value="Kinase-PolyVal"/>
    <property type="match status" value="1"/>
</dbReference>
<evidence type="ECO:0000313" key="2">
    <source>
        <dbReference type="Proteomes" id="UP000029554"/>
    </source>
</evidence>
<protein>
    <submittedName>
        <fullName evidence="1">Uncharacterized protein</fullName>
    </submittedName>
</protein>
<reference evidence="1 2" key="1">
    <citation type="submission" date="2014-09" db="EMBL/GenBank/DDBJ databases">
        <title>Whole Genome Shotgun of Flavobacterium aquatile LMG 4008.</title>
        <authorList>
            <person name="Gale A.N."/>
            <person name="Pipes S.E."/>
            <person name="Newman J.D."/>
        </authorList>
    </citation>
    <scope>NUCLEOTIDE SEQUENCE [LARGE SCALE GENOMIC DNA]</scope>
    <source>
        <strain evidence="1 2">LMG 4008</strain>
    </source>
</reference>
<dbReference type="OrthoDB" id="1079625at2"/>
<dbReference type="RefSeq" id="WP_035124638.1">
    <property type="nucleotide sequence ID" value="NZ_JRHH01000002.1"/>
</dbReference>
<dbReference type="STRING" id="1453498.LG45_04130"/>